<feature type="transmembrane region" description="Helical" evidence="6">
    <location>
        <begin position="200"/>
        <end position="223"/>
    </location>
</feature>
<keyword evidence="4 6" id="KW-1133">Transmembrane helix</keyword>
<dbReference type="InterPro" id="IPR039765">
    <property type="entry name" value="Yip5/YIPF1/YIPF2"/>
</dbReference>
<dbReference type="PANTHER" id="PTHR12822">
    <property type="entry name" value="PROTEIN YIPF"/>
    <property type="match status" value="1"/>
</dbReference>
<feature type="transmembrane region" description="Helical" evidence="6">
    <location>
        <begin position="229"/>
        <end position="248"/>
    </location>
</feature>
<evidence type="ECO:0000256" key="1">
    <source>
        <dbReference type="ARBA" id="ARBA00004141"/>
    </source>
</evidence>
<feature type="transmembrane region" description="Helical" evidence="6">
    <location>
        <begin position="139"/>
        <end position="161"/>
    </location>
</feature>
<reference evidence="8 9" key="1">
    <citation type="submission" date="2023-04" db="EMBL/GenBank/DDBJ databases">
        <title>Genome of Basidiobolus ranarum AG-B5.</title>
        <authorList>
            <person name="Stajich J.E."/>
            <person name="Carter-House D."/>
            <person name="Gryganskyi A."/>
        </authorList>
    </citation>
    <scope>NUCLEOTIDE SEQUENCE [LARGE SCALE GENOMIC DNA]</scope>
    <source>
        <strain evidence="8 9">AG-B5</strain>
    </source>
</reference>
<keyword evidence="3 6" id="KW-0812">Transmembrane</keyword>
<dbReference type="EMBL" id="JASJQH010006931">
    <property type="protein sequence ID" value="KAK9723073.1"/>
    <property type="molecule type" value="Genomic_DNA"/>
</dbReference>
<evidence type="ECO:0000256" key="5">
    <source>
        <dbReference type="ARBA" id="ARBA00023136"/>
    </source>
</evidence>
<dbReference type="Proteomes" id="UP001479436">
    <property type="component" value="Unassembled WGS sequence"/>
</dbReference>
<feature type="domain" description="Yip1" evidence="7">
    <location>
        <begin position="87"/>
        <end position="245"/>
    </location>
</feature>
<dbReference type="InterPro" id="IPR006977">
    <property type="entry name" value="Yip1_dom"/>
</dbReference>
<comment type="caution">
    <text evidence="8">The sequence shown here is derived from an EMBL/GenBank/DDBJ whole genome shotgun (WGS) entry which is preliminary data.</text>
</comment>
<dbReference type="Pfam" id="PF04893">
    <property type="entry name" value="Yip1"/>
    <property type="match status" value="1"/>
</dbReference>
<evidence type="ECO:0000256" key="2">
    <source>
        <dbReference type="ARBA" id="ARBA00010596"/>
    </source>
</evidence>
<feature type="transmembrane region" description="Helical" evidence="6">
    <location>
        <begin position="173"/>
        <end position="193"/>
    </location>
</feature>
<evidence type="ECO:0000256" key="4">
    <source>
        <dbReference type="ARBA" id="ARBA00022989"/>
    </source>
</evidence>
<evidence type="ECO:0000256" key="6">
    <source>
        <dbReference type="RuleBase" id="RU361264"/>
    </source>
</evidence>
<organism evidence="8 9">
    <name type="scientific">Basidiobolus ranarum</name>
    <dbReference type="NCBI Taxonomy" id="34480"/>
    <lineage>
        <taxon>Eukaryota</taxon>
        <taxon>Fungi</taxon>
        <taxon>Fungi incertae sedis</taxon>
        <taxon>Zoopagomycota</taxon>
        <taxon>Entomophthoromycotina</taxon>
        <taxon>Basidiobolomycetes</taxon>
        <taxon>Basidiobolales</taxon>
        <taxon>Basidiobolaceae</taxon>
        <taxon>Basidiobolus</taxon>
    </lineage>
</organism>
<comment type="subcellular location">
    <subcellularLocation>
        <location evidence="6">Golgi apparatus membrane</location>
        <topology evidence="6">Multi-pass membrane protein</topology>
    </subcellularLocation>
    <subcellularLocation>
        <location evidence="1">Membrane</location>
        <topology evidence="1">Multi-pass membrane protein</topology>
    </subcellularLocation>
</comment>
<accession>A0ABR2W8C7</accession>
<sequence length="274" mass="30834">MSKGDYNVVLEVDNDLQFQDFPDTTGIGGVGNSDQGYNNPNYFSNPSQPEAPTSNSIWSVDYYKQYFNVDTNQVSERMIQSLIPLKSNFLEVLGDNPDLYGPFWVATTVIFTMFITSSLAESIASYINEEPHAYDFVSLWFGTVTIYSYVFFASLAVWGATKYFGCQPVFLEILNIYGYGMTIWIPVSFLSVIPNNTLRWILTIIGFAISGYFMCKNIYHIILRSDAKITRLLVIAILITHFIVACIFKAKFFSYAINLSVLPDAGKNIIGIGN</sequence>
<name>A0ABR2W8C7_9FUNG</name>
<proteinExistence type="inferred from homology"/>
<evidence type="ECO:0000313" key="8">
    <source>
        <dbReference type="EMBL" id="KAK9723073.1"/>
    </source>
</evidence>
<evidence type="ECO:0000256" key="3">
    <source>
        <dbReference type="ARBA" id="ARBA00022692"/>
    </source>
</evidence>
<feature type="transmembrane region" description="Helical" evidence="6">
    <location>
        <begin position="103"/>
        <end position="127"/>
    </location>
</feature>
<protein>
    <recommendedName>
        <fullName evidence="6">Protein YIP</fullName>
    </recommendedName>
</protein>
<keyword evidence="9" id="KW-1185">Reference proteome</keyword>
<keyword evidence="5 6" id="KW-0472">Membrane</keyword>
<evidence type="ECO:0000259" key="7">
    <source>
        <dbReference type="Pfam" id="PF04893"/>
    </source>
</evidence>
<dbReference type="PANTHER" id="PTHR12822:SF2">
    <property type="entry name" value="PROTEIN YIPF"/>
    <property type="match status" value="1"/>
</dbReference>
<comment type="similarity">
    <text evidence="2 6">Belongs to the YIP1 family.</text>
</comment>
<gene>
    <name evidence="8" type="ORF">K7432_002180</name>
</gene>
<evidence type="ECO:0000313" key="9">
    <source>
        <dbReference type="Proteomes" id="UP001479436"/>
    </source>
</evidence>